<dbReference type="eggNOG" id="COG4395">
    <property type="taxonomic scope" value="Bacteria"/>
</dbReference>
<dbReference type="Proteomes" id="UP000002892">
    <property type="component" value="Chromosome"/>
</dbReference>
<dbReference type="SUPFAM" id="SSF54427">
    <property type="entry name" value="NTF2-like"/>
    <property type="match status" value="1"/>
</dbReference>
<sequence>MNFRTKRTAVILTTLILLGSQVSLALARGGGGVGGSLGHSSGGSLGSGGSFSGGSHFGGGGLGGFFPIPFFFGGGGYGGSGVILFLIILYIAWRYFNAGNQDRRKWRRNDRFPSATNSGSTDNDGRSRETSVDINGRPISNSENLQRFGKAINYTRENMSYLAETFPRWDRDFLIGRVRQVFFWLQDSWSRQDLSQSEEYLITTLNDKYQADLQGMKARGERNIIKEPILNTGDIEFIQSHLDEGSQYFIVMVFASLIDYTVDNSGKLISGNDNHRLYFTEFWKFIWQDEKWLLASIYQEDALEIAKIARGIDD</sequence>
<keyword evidence="2" id="KW-0472">Membrane</keyword>
<proteinExistence type="predicted"/>
<dbReference type="EMBL" id="CP003639">
    <property type="protein sequence ID" value="AFM41124.1"/>
    <property type="molecule type" value="Genomic_DNA"/>
</dbReference>
<dbReference type="AlphaFoldDB" id="I4D5Q0"/>
<keyword evidence="2" id="KW-1133">Transmembrane helix</keyword>
<evidence type="ECO:0000256" key="1">
    <source>
        <dbReference type="SAM" id="MobiDB-lite"/>
    </source>
</evidence>
<evidence type="ECO:0000259" key="3">
    <source>
        <dbReference type="SMART" id="SM00978"/>
    </source>
</evidence>
<dbReference type="InterPro" id="IPR007379">
    <property type="entry name" value="Tim44-like_dom"/>
</dbReference>
<dbReference type="OrthoDB" id="1797012at2"/>
<dbReference type="HOGENOM" id="CLU_896364_0_0_9"/>
<dbReference type="Pfam" id="PF04280">
    <property type="entry name" value="Tim44"/>
    <property type="match status" value="1"/>
</dbReference>
<dbReference type="Gene3D" id="3.10.450.240">
    <property type="match status" value="1"/>
</dbReference>
<keyword evidence="2" id="KW-0812">Transmembrane</keyword>
<evidence type="ECO:0000313" key="5">
    <source>
        <dbReference type="Proteomes" id="UP000002892"/>
    </source>
</evidence>
<dbReference type="SMART" id="SM00978">
    <property type="entry name" value="Tim44"/>
    <property type="match status" value="1"/>
</dbReference>
<dbReference type="KEGG" id="dai:Desaci_2161"/>
<accession>I4D5Q0</accession>
<reference evidence="4 5" key="1">
    <citation type="journal article" date="2012" name="J. Bacteriol.">
        <title>Complete genome sequences of Desulfosporosinus orientis DSM765T, Desulfosporosinus youngiae DSM17734T, Desulfosporosinus meridiei DSM13257T, and Desulfosporosinus acidiphilus DSM22704T.</title>
        <authorList>
            <person name="Pester M."/>
            <person name="Brambilla E."/>
            <person name="Alazard D."/>
            <person name="Rattei T."/>
            <person name="Weinmaier T."/>
            <person name="Han J."/>
            <person name="Lucas S."/>
            <person name="Lapidus A."/>
            <person name="Cheng J.F."/>
            <person name="Goodwin L."/>
            <person name="Pitluck S."/>
            <person name="Peters L."/>
            <person name="Ovchinnikova G."/>
            <person name="Teshima H."/>
            <person name="Detter J.C."/>
            <person name="Han C.S."/>
            <person name="Tapia R."/>
            <person name="Land M.L."/>
            <person name="Hauser L."/>
            <person name="Kyrpides N.C."/>
            <person name="Ivanova N.N."/>
            <person name="Pagani I."/>
            <person name="Huntmann M."/>
            <person name="Wei C.L."/>
            <person name="Davenport K.W."/>
            <person name="Daligault H."/>
            <person name="Chain P.S."/>
            <person name="Chen A."/>
            <person name="Mavromatis K."/>
            <person name="Markowitz V."/>
            <person name="Szeto E."/>
            <person name="Mikhailova N."/>
            <person name="Pati A."/>
            <person name="Wagner M."/>
            <person name="Woyke T."/>
            <person name="Ollivier B."/>
            <person name="Klenk H.P."/>
            <person name="Spring S."/>
            <person name="Loy A."/>
        </authorList>
    </citation>
    <scope>NUCLEOTIDE SEQUENCE [LARGE SCALE GENOMIC DNA]</scope>
    <source>
        <strain evidence="5">DSM 22704 / JCM 16185 / SJ4</strain>
    </source>
</reference>
<protein>
    <recommendedName>
        <fullName evidence="3">Tim44-like domain-containing protein</fullName>
    </recommendedName>
</protein>
<feature type="domain" description="Tim44-like" evidence="3">
    <location>
        <begin position="155"/>
        <end position="299"/>
    </location>
</feature>
<organism evidence="4 5">
    <name type="scientific">Desulfosporosinus acidiphilus (strain DSM 22704 / JCM 16185 / SJ4)</name>
    <dbReference type="NCBI Taxonomy" id="646529"/>
    <lineage>
        <taxon>Bacteria</taxon>
        <taxon>Bacillati</taxon>
        <taxon>Bacillota</taxon>
        <taxon>Clostridia</taxon>
        <taxon>Eubacteriales</taxon>
        <taxon>Desulfitobacteriaceae</taxon>
        <taxon>Desulfosporosinus</taxon>
    </lineage>
</organism>
<dbReference type="PANTHER" id="PTHR41542:SF1">
    <property type="entry name" value="BLL5807 PROTEIN"/>
    <property type="match status" value="1"/>
</dbReference>
<dbReference type="PANTHER" id="PTHR41542">
    <property type="entry name" value="BLL5807 PROTEIN"/>
    <property type="match status" value="1"/>
</dbReference>
<keyword evidence="5" id="KW-1185">Reference proteome</keyword>
<feature type="transmembrane region" description="Helical" evidence="2">
    <location>
        <begin position="77"/>
        <end position="96"/>
    </location>
</feature>
<gene>
    <name evidence="4" type="ordered locus">Desaci_2161</name>
</gene>
<dbReference type="STRING" id="646529.Desaci_2161"/>
<evidence type="ECO:0000256" key="2">
    <source>
        <dbReference type="SAM" id="Phobius"/>
    </source>
</evidence>
<name>I4D5Q0_DESAJ</name>
<dbReference type="InterPro" id="IPR032710">
    <property type="entry name" value="NTF2-like_dom_sf"/>
</dbReference>
<dbReference type="RefSeq" id="WP_014827127.1">
    <property type="nucleotide sequence ID" value="NC_018068.1"/>
</dbReference>
<feature type="region of interest" description="Disordered" evidence="1">
    <location>
        <begin position="109"/>
        <end position="136"/>
    </location>
</feature>
<evidence type="ECO:0000313" key="4">
    <source>
        <dbReference type="EMBL" id="AFM41124.1"/>
    </source>
</evidence>